<dbReference type="Pfam" id="PF04187">
    <property type="entry name" value="Cofac_haem_bdg"/>
    <property type="match status" value="1"/>
</dbReference>
<organism evidence="3">
    <name type="scientific">Pseudo-nitzschia australis</name>
    <dbReference type="NCBI Taxonomy" id="44445"/>
    <lineage>
        <taxon>Eukaryota</taxon>
        <taxon>Sar</taxon>
        <taxon>Stramenopiles</taxon>
        <taxon>Ochrophyta</taxon>
        <taxon>Bacillariophyta</taxon>
        <taxon>Bacillariophyceae</taxon>
        <taxon>Bacillariophycidae</taxon>
        <taxon>Bacillariales</taxon>
        <taxon>Bacillariaceae</taxon>
        <taxon>Pseudo-nitzschia</taxon>
    </lineage>
</organism>
<evidence type="ECO:0000313" key="3">
    <source>
        <dbReference type="EMBL" id="CAE0713877.1"/>
    </source>
</evidence>
<feature type="domain" description="Haem-binding uptake Tiki superfamily ChaN" evidence="2">
    <location>
        <begin position="1"/>
        <end position="202"/>
    </location>
</feature>
<name>A0A7S4AFP3_9STRA</name>
<evidence type="ECO:0000256" key="1">
    <source>
        <dbReference type="SAM" id="MobiDB-lite"/>
    </source>
</evidence>
<protein>
    <recommendedName>
        <fullName evidence="2">Haem-binding uptake Tiki superfamily ChaN domain-containing protein</fullName>
    </recommendedName>
</protein>
<reference evidence="3" key="1">
    <citation type="submission" date="2021-01" db="EMBL/GenBank/DDBJ databases">
        <authorList>
            <person name="Corre E."/>
            <person name="Pelletier E."/>
            <person name="Niang G."/>
            <person name="Scheremetjew M."/>
            <person name="Finn R."/>
            <person name="Kale V."/>
            <person name="Holt S."/>
            <person name="Cochrane G."/>
            <person name="Meng A."/>
            <person name="Brown T."/>
            <person name="Cohen L."/>
        </authorList>
    </citation>
    <scope>NUCLEOTIDE SEQUENCE</scope>
    <source>
        <strain evidence="3">10249 10 AB</strain>
    </source>
</reference>
<dbReference type="EMBL" id="HBIX01008630">
    <property type="protein sequence ID" value="CAE0713877.1"/>
    <property type="molecule type" value="Transcribed_RNA"/>
</dbReference>
<dbReference type="Gene3D" id="3.40.50.11550">
    <property type="match status" value="1"/>
</dbReference>
<accession>A0A7S4AFP3</accession>
<feature type="region of interest" description="Disordered" evidence="1">
    <location>
        <begin position="208"/>
        <end position="228"/>
    </location>
</feature>
<dbReference type="InterPro" id="IPR007314">
    <property type="entry name" value="Cofac_haem-bd_dom"/>
</dbReference>
<dbReference type="SUPFAM" id="SSF159501">
    <property type="entry name" value="EreA/ChaN-like"/>
    <property type="match status" value="1"/>
</dbReference>
<proteinExistence type="predicted"/>
<evidence type="ECO:0000259" key="2">
    <source>
        <dbReference type="Pfam" id="PF04187"/>
    </source>
</evidence>
<dbReference type="AlphaFoldDB" id="A0A7S4AFP3"/>
<gene>
    <name evidence="3" type="ORF">PAUS00366_LOCUS6629</name>
</gene>
<dbReference type="CDD" id="cd14727">
    <property type="entry name" value="ChanN-like"/>
    <property type="match status" value="1"/>
</dbReference>
<feature type="region of interest" description="Disordered" evidence="1">
    <location>
        <begin position="118"/>
        <end position="150"/>
    </location>
</feature>
<sequence>MAVGIEAVQQKFQPALDAYITGILDENELKEATEWEARWYWSFDGYIPVLRACRDLGLPLLALDISSEDRKRVETGGLQEVLDDDEHEYQYVPDQEAFRRFGNTTAYRKYVNYTLKPPYELSHPRTNSNSNRNSDNIKDGERGGSNGGGGVSFSNFVARQMLRDEGMASASARWLSANPDGLLVACLGINHVTFGCGVPGRVKRMLLSSTPSSSSTAPVGETQQDPSSVASVLINPEPLNTGTELEICNKDGTLAMDDHDEDESRIPLFAHNNRKQHNQVCIENSVELQNYALQFEFVSPSSSSASQREAILEEAASAMQATRGKNVLGLSDYLIFSPKLETNY</sequence>